<accession>A0A1T2L2Q2</accession>
<name>A0A1T2L2Q2_9GAMM</name>
<gene>
    <name evidence="1" type="ORF">BOW53_11900</name>
</gene>
<evidence type="ECO:0000313" key="1">
    <source>
        <dbReference type="EMBL" id="OOZ39352.1"/>
    </source>
</evidence>
<protein>
    <submittedName>
        <fullName evidence="1">Uncharacterized protein</fullName>
    </submittedName>
</protein>
<dbReference type="Proteomes" id="UP000191110">
    <property type="component" value="Unassembled WGS sequence"/>
</dbReference>
<sequence length="68" mass="7673">MATIQFSEEDRQNACNQCRKAMDSNDVEEIADTMNDVCELCKIVMQLNPALKQSLEDIRAARSKLAHS</sequence>
<dbReference type="EMBL" id="MPRL01000054">
    <property type="protein sequence ID" value="OOZ39352.1"/>
    <property type="molecule type" value="Genomic_DNA"/>
</dbReference>
<evidence type="ECO:0000313" key="2">
    <source>
        <dbReference type="Proteomes" id="UP000191110"/>
    </source>
</evidence>
<dbReference type="AlphaFoldDB" id="A0A1T2L2Q2"/>
<reference evidence="1 2" key="1">
    <citation type="submission" date="2016-11" db="EMBL/GenBank/DDBJ databases">
        <title>Mixed transmission modes and dynamic genome evolution in an obligate animal-bacterial symbiosis.</title>
        <authorList>
            <person name="Russell S.L."/>
            <person name="Corbett-Detig R.B."/>
            <person name="Cavanaugh C.M."/>
        </authorList>
    </citation>
    <scope>NUCLEOTIDE SEQUENCE [LARGE SCALE GENOMIC DNA]</scope>
    <source>
        <strain evidence="1">Sveles-Q1</strain>
    </source>
</reference>
<keyword evidence="2" id="KW-1185">Reference proteome</keyword>
<proteinExistence type="predicted"/>
<dbReference type="RefSeq" id="WP_078484304.1">
    <property type="nucleotide sequence ID" value="NZ_MPRL01000054.1"/>
</dbReference>
<organism evidence="1 2">
    <name type="scientific">Solemya pervernicosa gill symbiont</name>
    <dbReference type="NCBI Taxonomy" id="642797"/>
    <lineage>
        <taxon>Bacteria</taxon>
        <taxon>Pseudomonadati</taxon>
        <taxon>Pseudomonadota</taxon>
        <taxon>Gammaproteobacteria</taxon>
        <taxon>sulfur-oxidizing symbionts</taxon>
    </lineage>
</organism>
<comment type="caution">
    <text evidence="1">The sequence shown here is derived from an EMBL/GenBank/DDBJ whole genome shotgun (WGS) entry which is preliminary data.</text>
</comment>